<dbReference type="HOGENOM" id="CLU_065150_0_0_9"/>
<proteinExistence type="predicted"/>
<name>U2K8C7_9FIRM</name>
<reference evidence="1 2" key="1">
    <citation type="submission" date="2013-07" db="EMBL/GenBank/DDBJ databases">
        <authorList>
            <person name="Weinstock G."/>
            <person name="Sodergren E."/>
            <person name="Wylie T."/>
            <person name="Fulton L."/>
            <person name="Fulton R."/>
            <person name="Fronick C."/>
            <person name="O'Laughlin M."/>
            <person name="Godfrey J."/>
            <person name="Miner T."/>
            <person name="Herter B."/>
            <person name="Appelbaum E."/>
            <person name="Cordes M."/>
            <person name="Lek S."/>
            <person name="Wollam A."/>
            <person name="Pepin K.H."/>
            <person name="Palsikar V.B."/>
            <person name="Mitreva M."/>
            <person name="Wilson R.K."/>
        </authorList>
    </citation>
    <scope>NUCLEOTIDE SEQUENCE [LARGE SCALE GENOMIC DNA]</scope>
    <source>
        <strain evidence="1 2">ATCC 27760</strain>
    </source>
</reference>
<protein>
    <submittedName>
        <fullName evidence="1">Uncharacterized protein</fullName>
    </submittedName>
</protein>
<evidence type="ECO:0000313" key="2">
    <source>
        <dbReference type="Proteomes" id="UP000016662"/>
    </source>
</evidence>
<organism evidence="1 2">
    <name type="scientific">Ruminococcus callidus ATCC 27760</name>
    <dbReference type="NCBI Taxonomy" id="411473"/>
    <lineage>
        <taxon>Bacteria</taxon>
        <taxon>Bacillati</taxon>
        <taxon>Bacillota</taxon>
        <taxon>Clostridia</taxon>
        <taxon>Eubacteriales</taxon>
        <taxon>Oscillospiraceae</taxon>
        <taxon>Ruminococcus</taxon>
    </lineage>
</organism>
<gene>
    <name evidence="1" type="ORF">RUMCAL_01930</name>
</gene>
<dbReference type="OrthoDB" id="1825907at2"/>
<accession>U2K8C7</accession>
<dbReference type="PATRIC" id="fig|411473.3.peg.1589"/>
<comment type="caution">
    <text evidence="1">The sequence shown here is derived from an EMBL/GenBank/DDBJ whole genome shotgun (WGS) entry which is preliminary data.</text>
</comment>
<sequence length="285" mass="31443">MEHIAQERYSTLVDEKLRYTLVTKDNLIFNTRYEGNPKAGKVKVPVRDTEVEVKQYDKQNGAAISTGSTTYFDINIDIDEAVNEMIDGYDAASVPDGITAERLDSAGYSLGLSMDTKSVRALEETAGITVAASKTACTDSTAYKQVLAAKRVQSRMGVPNDGKRWLLASPEFMEVLLTDDRFVKQGDLSQELVQSGVVGRIAGYNVFESNNTMFEDSKLVSGKKTTTEFICGHPNWCHRVQEWSVPVAVKNLTNEYIGSSAVQGRKVYGIGISKPQTVYVKRVEA</sequence>
<dbReference type="STRING" id="411473.RUMCAL_01930"/>
<keyword evidence="2" id="KW-1185">Reference proteome</keyword>
<dbReference type="eggNOG" id="ENOG50308CG">
    <property type="taxonomic scope" value="Bacteria"/>
</dbReference>
<dbReference type="RefSeq" id="WP_021683427.1">
    <property type="nucleotide sequence ID" value="NZ_KI260480.1"/>
</dbReference>
<dbReference type="AlphaFoldDB" id="U2K8C7"/>
<dbReference type="Proteomes" id="UP000016662">
    <property type="component" value="Unassembled WGS sequence"/>
</dbReference>
<evidence type="ECO:0000313" key="1">
    <source>
        <dbReference type="EMBL" id="ERJ94761.1"/>
    </source>
</evidence>
<dbReference type="EMBL" id="AWVF01000236">
    <property type="protein sequence ID" value="ERJ94761.1"/>
    <property type="molecule type" value="Genomic_DNA"/>
</dbReference>